<gene>
    <name evidence="1" type="ORF">NDR86_30880</name>
</gene>
<reference evidence="1" key="1">
    <citation type="submission" date="2022-06" db="EMBL/GenBank/DDBJ databases">
        <title>Novel species in genus nocardia.</title>
        <authorList>
            <person name="Li F."/>
        </authorList>
    </citation>
    <scope>NUCLEOTIDE SEQUENCE</scope>
    <source>
        <strain evidence="1">CDC141</strain>
    </source>
</reference>
<name>A0A9X2EGR8_9NOCA</name>
<comment type="caution">
    <text evidence="1">The sequence shown here is derived from an EMBL/GenBank/DDBJ whole genome shotgun (WGS) entry which is preliminary data.</text>
</comment>
<evidence type="ECO:0000313" key="2">
    <source>
        <dbReference type="Proteomes" id="UP001139157"/>
    </source>
</evidence>
<dbReference type="EMBL" id="JAMRXG010000018">
    <property type="protein sequence ID" value="MCM6777898.1"/>
    <property type="molecule type" value="Genomic_DNA"/>
</dbReference>
<dbReference type="AlphaFoldDB" id="A0A9X2EGR8"/>
<organism evidence="1 2">
    <name type="scientific">Nocardia pulmonis</name>
    <dbReference type="NCBI Taxonomy" id="2951408"/>
    <lineage>
        <taxon>Bacteria</taxon>
        <taxon>Bacillati</taxon>
        <taxon>Actinomycetota</taxon>
        <taxon>Actinomycetes</taxon>
        <taxon>Mycobacteriales</taxon>
        <taxon>Nocardiaceae</taxon>
        <taxon>Nocardia</taxon>
    </lineage>
</organism>
<protein>
    <submittedName>
        <fullName evidence="1">Uncharacterized protein</fullName>
    </submittedName>
</protein>
<dbReference type="RefSeq" id="WP_251917361.1">
    <property type="nucleotide sequence ID" value="NZ_JAMRXG010000018.1"/>
</dbReference>
<accession>A0A9X2EGR8</accession>
<evidence type="ECO:0000313" key="1">
    <source>
        <dbReference type="EMBL" id="MCM6777898.1"/>
    </source>
</evidence>
<sequence>MTVQKFRRPEAVVEAMQMTGDEDAILELLAWIPADKQYLTDYAGTPAAYVKSPDGSRHRIWPGYWVVCDNLGGWWMYTPARFRELYAPLEGDE</sequence>
<keyword evidence="2" id="KW-1185">Reference proteome</keyword>
<proteinExistence type="predicted"/>
<dbReference type="Proteomes" id="UP001139157">
    <property type="component" value="Unassembled WGS sequence"/>
</dbReference>